<keyword evidence="4" id="KW-0496">Mitochondrion</keyword>
<dbReference type="EMBL" id="CAACVR010000034">
    <property type="protein sequence ID" value="VEU23072.1"/>
    <property type="molecule type" value="Genomic_DNA"/>
</dbReference>
<dbReference type="InterPro" id="IPR023335">
    <property type="entry name" value="ATP12_ortho_dom_sf"/>
</dbReference>
<evidence type="ECO:0000256" key="4">
    <source>
        <dbReference type="ARBA" id="ARBA00023128"/>
    </source>
</evidence>
<dbReference type="GO" id="GO:0005739">
    <property type="term" value="C:mitochondrion"/>
    <property type="evidence" value="ECO:0007669"/>
    <property type="project" value="UniProtKB-SubCell"/>
</dbReference>
<name>A0A448YQ72_BRENA</name>
<dbReference type="Gene3D" id="1.10.3580.10">
    <property type="entry name" value="ATP12 ATPase"/>
    <property type="match status" value="1"/>
</dbReference>
<gene>
    <name evidence="6" type="ORF">BRENAR_LOCUS3803</name>
</gene>
<evidence type="ECO:0000256" key="5">
    <source>
        <dbReference type="ARBA" id="ARBA00023186"/>
    </source>
</evidence>
<dbReference type="STRING" id="13370.A0A448YQ72"/>
<evidence type="ECO:0000256" key="2">
    <source>
        <dbReference type="ARBA" id="ARBA00008231"/>
    </source>
</evidence>
<keyword evidence="7" id="KW-1185">Reference proteome</keyword>
<dbReference type="SUPFAM" id="SSF160909">
    <property type="entry name" value="ATP12-like"/>
    <property type="match status" value="1"/>
</dbReference>
<organism evidence="6 7">
    <name type="scientific">Brettanomyces naardenensis</name>
    <name type="common">Yeast</name>
    <dbReference type="NCBI Taxonomy" id="13370"/>
    <lineage>
        <taxon>Eukaryota</taxon>
        <taxon>Fungi</taxon>
        <taxon>Dikarya</taxon>
        <taxon>Ascomycota</taxon>
        <taxon>Saccharomycotina</taxon>
        <taxon>Pichiomycetes</taxon>
        <taxon>Pichiales</taxon>
        <taxon>Pichiaceae</taxon>
        <taxon>Brettanomyces</taxon>
    </lineage>
</organism>
<accession>A0A448YQ72</accession>
<dbReference type="PANTHER" id="PTHR21013:SF10">
    <property type="entry name" value="ATP SYNTHASE MITOCHONDRIAL F1 COMPLEX ASSEMBLY FACTOR 2"/>
    <property type="match status" value="1"/>
</dbReference>
<dbReference type="InterPro" id="IPR042272">
    <property type="entry name" value="ATP12_ATP_synth-F1-assembly_N"/>
</dbReference>
<sequence>MLYSRIYVRSLRSVPRSIICARRYASITPKGPGAIAAEQANATAARDSRIKATKLANEGGLKGAKKDSATNKLEQTLARFWEKVTCEEAADGFKIQLDGKTIKTPLGLELLIPKEKQSLAFLITNEWKSLPNLQVKPYLLPLTSLASRAIDLAKAADDLEAQAQIGSIDGIKDLLMKYLDTDTLLVFAPRKDCDGELRKEQEKLYFPMKKSMEEYFSKFSEDGKPIVLQHLDTETSGIIGNKQSERTKEVVRRFLDSLDSWQLVALERATLTCKSLLCGVAIVRMNNEDDKFAYTLEDLARAATLETILQTARWGEVEDTHDVEKVDVRRHLASASILCYNKPAE</sequence>
<comment type="subcellular location">
    <subcellularLocation>
        <location evidence="1">Mitochondrion</location>
    </subcellularLocation>
</comment>
<dbReference type="OrthoDB" id="5322896at2759"/>
<dbReference type="InterPro" id="IPR011419">
    <property type="entry name" value="ATP12_ATP_synth-F1-assembly"/>
</dbReference>
<keyword evidence="3" id="KW-0809">Transit peptide</keyword>
<comment type="similarity">
    <text evidence="2">Belongs to the ATP12 family.</text>
</comment>
<evidence type="ECO:0000256" key="1">
    <source>
        <dbReference type="ARBA" id="ARBA00004173"/>
    </source>
</evidence>
<evidence type="ECO:0000256" key="3">
    <source>
        <dbReference type="ARBA" id="ARBA00022946"/>
    </source>
</evidence>
<dbReference type="InParanoid" id="A0A448YQ72"/>
<evidence type="ECO:0000313" key="7">
    <source>
        <dbReference type="Proteomes" id="UP000290900"/>
    </source>
</evidence>
<dbReference type="GO" id="GO:0033615">
    <property type="term" value="P:mitochondrial proton-transporting ATP synthase complex assembly"/>
    <property type="evidence" value="ECO:0007669"/>
    <property type="project" value="TreeGrafter"/>
</dbReference>
<protein>
    <submittedName>
        <fullName evidence="6">DEKNAAC104185</fullName>
    </submittedName>
</protein>
<dbReference type="Pfam" id="PF07542">
    <property type="entry name" value="ATP12"/>
    <property type="match status" value="1"/>
</dbReference>
<dbReference type="PANTHER" id="PTHR21013">
    <property type="entry name" value="ATP SYNTHASE MITOCHONDRIAL F1 COMPLEX ASSEMBLY FACTOR 2/ATP12 PROTEIN, MITOCHONDRIAL PRECURSOR"/>
    <property type="match status" value="1"/>
</dbReference>
<keyword evidence="5" id="KW-0143">Chaperone</keyword>
<reference evidence="6 7" key="1">
    <citation type="submission" date="2018-12" db="EMBL/GenBank/DDBJ databases">
        <authorList>
            <person name="Tiukova I."/>
            <person name="Dainat J."/>
        </authorList>
    </citation>
    <scope>NUCLEOTIDE SEQUENCE [LARGE SCALE GENOMIC DNA]</scope>
</reference>
<dbReference type="Proteomes" id="UP000290900">
    <property type="component" value="Unassembled WGS sequence"/>
</dbReference>
<proteinExistence type="inferred from homology"/>
<dbReference type="AlphaFoldDB" id="A0A448YQ72"/>
<dbReference type="Gene3D" id="3.30.2180.10">
    <property type="entry name" value="ATP12-like"/>
    <property type="match status" value="1"/>
</dbReference>
<dbReference type="FunCoup" id="A0A448YQ72">
    <property type="interactions" value="686"/>
</dbReference>
<evidence type="ECO:0000313" key="6">
    <source>
        <dbReference type="EMBL" id="VEU23072.1"/>
    </source>
</evidence>